<evidence type="ECO:0000256" key="6">
    <source>
        <dbReference type="SAM" id="MobiDB-lite"/>
    </source>
</evidence>
<dbReference type="Gene3D" id="1.20.120.1900">
    <property type="entry name" value="Gamma-tubulin complex, C-terminal domain"/>
    <property type="match status" value="1"/>
</dbReference>
<dbReference type="InterPro" id="IPR007259">
    <property type="entry name" value="GCP"/>
</dbReference>
<dbReference type="InterPro" id="IPR040457">
    <property type="entry name" value="GCP_C"/>
</dbReference>
<evidence type="ECO:0000256" key="5">
    <source>
        <dbReference type="RuleBase" id="RU363050"/>
    </source>
</evidence>
<evidence type="ECO:0000256" key="2">
    <source>
        <dbReference type="ARBA" id="ARBA00022490"/>
    </source>
</evidence>
<organism evidence="9 10">
    <name type="scientific">Dinothrombium tinctorium</name>
    <dbReference type="NCBI Taxonomy" id="1965070"/>
    <lineage>
        <taxon>Eukaryota</taxon>
        <taxon>Metazoa</taxon>
        <taxon>Ecdysozoa</taxon>
        <taxon>Arthropoda</taxon>
        <taxon>Chelicerata</taxon>
        <taxon>Arachnida</taxon>
        <taxon>Acari</taxon>
        <taxon>Acariformes</taxon>
        <taxon>Trombidiformes</taxon>
        <taxon>Prostigmata</taxon>
        <taxon>Anystina</taxon>
        <taxon>Parasitengona</taxon>
        <taxon>Trombidioidea</taxon>
        <taxon>Trombidiidae</taxon>
        <taxon>Dinothrombium</taxon>
    </lineage>
</organism>
<feature type="non-terminal residue" evidence="9">
    <location>
        <position position="793"/>
    </location>
</feature>
<dbReference type="GO" id="GO:0005874">
    <property type="term" value="C:microtubule"/>
    <property type="evidence" value="ECO:0007669"/>
    <property type="project" value="UniProtKB-KW"/>
</dbReference>
<evidence type="ECO:0000256" key="3">
    <source>
        <dbReference type="ARBA" id="ARBA00022701"/>
    </source>
</evidence>
<comment type="caution">
    <text evidence="9">The sequence shown here is derived from an EMBL/GenBank/DDBJ whole genome shotgun (WGS) entry which is preliminary data.</text>
</comment>
<protein>
    <recommendedName>
        <fullName evidence="5">Gamma-tubulin complex component</fullName>
    </recommendedName>
</protein>
<keyword evidence="3 5" id="KW-0493">Microtubule</keyword>
<dbReference type="GO" id="GO:0000278">
    <property type="term" value="P:mitotic cell cycle"/>
    <property type="evidence" value="ECO:0007669"/>
    <property type="project" value="TreeGrafter"/>
</dbReference>
<dbReference type="GO" id="GO:0051225">
    <property type="term" value="P:spindle assembly"/>
    <property type="evidence" value="ECO:0007669"/>
    <property type="project" value="TreeGrafter"/>
</dbReference>
<dbReference type="Pfam" id="PF17681">
    <property type="entry name" value="GCP_N_terminal"/>
    <property type="match status" value="1"/>
</dbReference>
<reference evidence="9 10" key="1">
    <citation type="journal article" date="2018" name="Gigascience">
        <title>Genomes of trombidid mites reveal novel predicted allergens and laterally-transferred genes associated with secondary metabolism.</title>
        <authorList>
            <person name="Dong X."/>
            <person name="Chaisiri K."/>
            <person name="Xia D."/>
            <person name="Armstrong S.D."/>
            <person name="Fang Y."/>
            <person name="Donnelly M.J."/>
            <person name="Kadowaki T."/>
            <person name="McGarry J.W."/>
            <person name="Darby A.C."/>
            <person name="Makepeace B.L."/>
        </authorList>
    </citation>
    <scope>NUCLEOTIDE SEQUENCE [LARGE SCALE GENOMIC DNA]</scope>
    <source>
        <strain evidence="9">UoL-WK</strain>
    </source>
</reference>
<feature type="domain" description="Gamma tubulin complex component protein N-terminal" evidence="8">
    <location>
        <begin position="233"/>
        <end position="533"/>
    </location>
</feature>
<comment type="similarity">
    <text evidence="1 5">Belongs to the TUBGCP family.</text>
</comment>
<dbReference type="GO" id="GO:0031122">
    <property type="term" value="P:cytoplasmic microtubule organization"/>
    <property type="evidence" value="ECO:0007669"/>
    <property type="project" value="TreeGrafter"/>
</dbReference>
<dbReference type="Proteomes" id="UP000285301">
    <property type="component" value="Unassembled WGS sequence"/>
</dbReference>
<dbReference type="Pfam" id="PF04130">
    <property type="entry name" value="GCP_C_terminal"/>
    <property type="match status" value="1"/>
</dbReference>
<dbReference type="InterPro" id="IPR042241">
    <property type="entry name" value="GCP_C_sf"/>
</dbReference>
<feature type="compositionally biased region" description="Basic and acidic residues" evidence="6">
    <location>
        <begin position="172"/>
        <end position="183"/>
    </location>
</feature>
<sequence>MSEFNVHHDVHKLMSLLAVEECAENGVSEEQITERFERSLNQNDCVKKGSKPQYVQKLKSHSNSDFEKLYDKLKSQNVMETDALVALLARITENVDIKYFLRLHKATKDKKQLLNDTPSEHVSKSSSKLSIVRPSSMNLESSGEANVYKDSLSALSLDIPRQMTDSPVANSSDRKSAKSESRLRSCRSRSSSKSLRVDWSFLTYDFTPNEWQNDAPLKPLSRLTLAEQEAALIDDLLYILIGIEGQYIRLSCISGRKGTILVDDNCDKLLKTLATRITNICPLYSNIVFFMEEGGNGLVNQAFISSIRCFIKDYFGLIVQLEQQHKRGELTLQKMWYFLLDIFANMEILHHVCIKIRQGNCIGGAVLSILHEKTVASTGNIKASQFITKVTLEAAKPYLNMLEKWITEGIIYDPYKEFFIEDYGYSKEEDLSIDCCDDKAPYYLLTRLSCSSFWENRYAILTTRMPVFVSRFADKILKTGKYLSVIKQCGKELTEVPAYNVPLEYTVEDRVYAERIDIAYNFASRQLLHLLLEDSNLVGHLKSIKNYFFMDRGDFIVQFMDMAEDELMKEIDDIVPTRLESLLELAVRTSVLHTNPHNDNLGIELLDISVLNQLSAIMSKGSDVPIADEGYSFNEQTSLRGYEALAFKYKVEWPLSLILHRESLGCYQLLFRHMFYCKFVEKQLERVWIENKVTKNRPLKDVHTYAQTFGLLQKMLNFVQNLEYYMMFEVLEPRFHIFLEKVNTKVNSIDDMIKEHTSFYEGISRDCMLTQRNALYYMVKLLQLCIDFSHFVH</sequence>
<dbReference type="GO" id="GO:0000930">
    <property type="term" value="C:gamma-tubulin complex"/>
    <property type="evidence" value="ECO:0007669"/>
    <property type="project" value="TreeGrafter"/>
</dbReference>
<evidence type="ECO:0000256" key="4">
    <source>
        <dbReference type="ARBA" id="ARBA00023212"/>
    </source>
</evidence>
<keyword evidence="4 5" id="KW-0206">Cytoskeleton</keyword>
<dbReference type="AlphaFoldDB" id="A0A443QPX6"/>
<feature type="domain" description="Gamma tubulin complex component C-terminal" evidence="7">
    <location>
        <begin position="537"/>
        <end position="792"/>
    </location>
</feature>
<dbReference type="PANTHER" id="PTHR19302:SF13">
    <property type="entry name" value="GAMMA-TUBULIN COMPLEX COMPONENT 2"/>
    <property type="match status" value="1"/>
</dbReference>
<dbReference type="GO" id="GO:0043015">
    <property type="term" value="F:gamma-tubulin binding"/>
    <property type="evidence" value="ECO:0007669"/>
    <property type="project" value="InterPro"/>
</dbReference>
<dbReference type="STRING" id="1965070.A0A443QPX6"/>
<keyword evidence="10" id="KW-1185">Reference proteome</keyword>
<comment type="subcellular location">
    <subcellularLocation>
        <location evidence="5">Cytoplasm</location>
        <location evidence="5">Cytoskeleton</location>
        <location evidence="5">Microtubule organizing center</location>
    </subcellularLocation>
</comment>
<keyword evidence="2 5" id="KW-0963">Cytoplasm</keyword>
<dbReference type="OrthoDB" id="2192946at2759"/>
<dbReference type="PANTHER" id="PTHR19302">
    <property type="entry name" value="GAMMA TUBULIN COMPLEX PROTEIN"/>
    <property type="match status" value="1"/>
</dbReference>
<proteinExistence type="inferred from homology"/>
<dbReference type="GO" id="GO:0051011">
    <property type="term" value="F:microtubule minus-end binding"/>
    <property type="evidence" value="ECO:0007669"/>
    <property type="project" value="TreeGrafter"/>
</dbReference>
<evidence type="ECO:0000259" key="8">
    <source>
        <dbReference type="Pfam" id="PF17681"/>
    </source>
</evidence>
<dbReference type="GO" id="GO:0007020">
    <property type="term" value="P:microtubule nucleation"/>
    <property type="evidence" value="ECO:0007669"/>
    <property type="project" value="InterPro"/>
</dbReference>
<gene>
    <name evidence="9" type="ORF">B4U79_02108</name>
</gene>
<feature type="compositionally biased region" description="Basic and acidic residues" evidence="6">
    <location>
        <begin position="112"/>
        <end position="123"/>
    </location>
</feature>
<name>A0A443QPX6_9ACAR</name>
<feature type="compositionally biased region" description="Low complexity" evidence="6">
    <location>
        <begin position="124"/>
        <end position="135"/>
    </location>
</feature>
<dbReference type="EMBL" id="NCKU01005063">
    <property type="protein sequence ID" value="RWS05057.1"/>
    <property type="molecule type" value="Genomic_DNA"/>
</dbReference>
<feature type="region of interest" description="Disordered" evidence="6">
    <location>
        <begin position="112"/>
        <end position="135"/>
    </location>
</feature>
<accession>A0A443QPX6</accession>
<feature type="region of interest" description="Disordered" evidence="6">
    <location>
        <begin position="163"/>
        <end position="185"/>
    </location>
</feature>
<evidence type="ECO:0000259" key="7">
    <source>
        <dbReference type="Pfam" id="PF04130"/>
    </source>
</evidence>
<dbReference type="GO" id="GO:0000922">
    <property type="term" value="C:spindle pole"/>
    <property type="evidence" value="ECO:0007669"/>
    <property type="project" value="InterPro"/>
</dbReference>
<evidence type="ECO:0000313" key="9">
    <source>
        <dbReference type="EMBL" id="RWS05057.1"/>
    </source>
</evidence>
<dbReference type="GO" id="GO:0051321">
    <property type="term" value="P:meiotic cell cycle"/>
    <property type="evidence" value="ECO:0007669"/>
    <property type="project" value="TreeGrafter"/>
</dbReference>
<evidence type="ECO:0000313" key="10">
    <source>
        <dbReference type="Proteomes" id="UP000285301"/>
    </source>
</evidence>
<dbReference type="InterPro" id="IPR041470">
    <property type="entry name" value="GCP_N"/>
</dbReference>
<evidence type="ECO:0000256" key="1">
    <source>
        <dbReference type="ARBA" id="ARBA00010337"/>
    </source>
</evidence>